<accession>A0A8S4Q1W1</accession>
<comment type="caution">
    <text evidence="4">The sequence shown here is derived from an EMBL/GenBank/DDBJ whole genome shotgun (WGS) entry which is preliminary data.</text>
</comment>
<evidence type="ECO:0000256" key="1">
    <source>
        <dbReference type="ARBA" id="ARBA00011026"/>
    </source>
</evidence>
<evidence type="ECO:0000313" key="4">
    <source>
        <dbReference type="EMBL" id="CAH1797728.1"/>
    </source>
</evidence>
<dbReference type="PANTHER" id="PTHR31214:SF2">
    <property type="entry name" value="PROTEIN FAM221A"/>
    <property type="match status" value="1"/>
</dbReference>
<feature type="region of interest" description="Disordered" evidence="3">
    <location>
        <begin position="311"/>
        <end position="372"/>
    </location>
</feature>
<keyword evidence="5" id="KW-1185">Reference proteome</keyword>
<reference evidence="4" key="1">
    <citation type="submission" date="2022-03" db="EMBL/GenBank/DDBJ databases">
        <authorList>
            <person name="Martin C."/>
        </authorList>
    </citation>
    <scope>NUCLEOTIDE SEQUENCE</scope>
</reference>
<protein>
    <recommendedName>
        <fullName evidence="2">Protein FAM221A</fullName>
    </recommendedName>
</protein>
<dbReference type="Pfam" id="PF14753">
    <property type="entry name" value="FAM221"/>
    <property type="match status" value="1"/>
</dbReference>
<dbReference type="OrthoDB" id="310364at2759"/>
<dbReference type="EMBL" id="CAIIXF020000010">
    <property type="protein sequence ID" value="CAH1797728.1"/>
    <property type="molecule type" value="Genomic_DNA"/>
</dbReference>
<sequence>MGDRQYHLKFTEPNAGASVDAYLEYRRIVGDDDGGKTFTQEEYDNYKKKVLPMRMKNRLFTSWSNPDGMDCKMIGPETPCFCTHRYKQHKTDFESVPLQRPLHLPCKVKGCKCVGYHYVPLNGSQPIRCRCKHFADEHLAGKPNKCRKAVSCMCDGFYSSFTCGCGNPTYSHKTIVETKEEREKRGHPVGMATPYQAMGGITGFSSLADGYMRLDPSGKGAPSEEWLDQAITSDDNAFLKANVQSIRAHKIAMKGKNPALPGHRPFTASGKIDKPDYEYDIEGTDKEMAERMSQMRRPGESELDYYDRRYKEKQKEEAKRARARPALDAGPGKTGIRRGVAPPKSAKSRADQIKVGPTKTAAKGKGMSWEIN</sequence>
<dbReference type="Proteomes" id="UP000749559">
    <property type="component" value="Unassembled WGS sequence"/>
</dbReference>
<proteinExistence type="inferred from homology"/>
<feature type="compositionally biased region" description="Basic and acidic residues" evidence="3">
    <location>
        <begin position="311"/>
        <end position="320"/>
    </location>
</feature>
<dbReference type="PANTHER" id="PTHR31214">
    <property type="entry name" value="PROTEIN FAM221A-RELATED"/>
    <property type="match status" value="1"/>
</dbReference>
<dbReference type="AlphaFoldDB" id="A0A8S4Q1W1"/>
<dbReference type="InterPro" id="IPR026755">
    <property type="entry name" value="Fam221a/b"/>
</dbReference>
<evidence type="ECO:0000313" key="5">
    <source>
        <dbReference type="Proteomes" id="UP000749559"/>
    </source>
</evidence>
<name>A0A8S4Q1W1_OWEFU</name>
<gene>
    <name evidence="4" type="ORF">OFUS_LOCUS21963</name>
</gene>
<evidence type="ECO:0000256" key="2">
    <source>
        <dbReference type="ARBA" id="ARBA00039630"/>
    </source>
</evidence>
<comment type="similarity">
    <text evidence="1">Belongs to the FAM221 family.</text>
</comment>
<organism evidence="4 5">
    <name type="scientific">Owenia fusiformis</name>
    <name type="common">Polychaete worm</name>
    <dbReference type="NCBI Taxonomy" id="6347"/>
    <lineage>
        <taxon>Eukaryota</taxon>
        <taxon>Metazoa</taxon>
        <taxon>Spiralia</taxon>
        <taxon>Lophotrochozoa</taxon>
        <taxon>Annelida</taxon>
        <taxon>Polychaeta</taxon>
        <taxon>Sedentaria</taxon>
        <taxon>Canalipalpata</taxon>
        <taxon>Sabellida</taxon>
        <taxon>Oweniida</taxon>
        <taxon>Oweniidae</taxon>
        <taxon>Owenia</taxon>
    </lineage>
</organism>
<evidence type="ECO:0000256" key="3">
    <source>
        <dbReference type="SAM" id="MobiDB-lite"/>
    </source>
</evidence>
<feature type="region of interest" description="Disordered" evidence="3">
    <location>
        <begin position="255"/>
        <end position="278"/>
    </location>
</feature>